<protein>
    <submittedName>
        <fullName evidence="2">Uncharacterized protein</fullName>
    </submittedName>
</protein>
<dbReference type="KEGG" id="glz:GLAREA_00954"/>
<evidence type="ECO:0000313" key="3">
    <source>
        <dbReference type="Proteomes" id="UP000016922"/>
    </source>
</evidence>
<feature type="region of interest" description="Disordered" evidence="1">
    <location>
        <begin position="1"/>
        <end position="23"/>
    </location>
</feature>
<dbReference type="OrthoDB" id="10448707at2759"/>
<dbReference type="EMBL" id="KE145367">
    <property type="protein sequence ID" value="EPE29794.1"/>
    <property type="molecule type" value="Genomic_DNA"/>
</dbReference>
<gene>
    <name evidence="2" type="ORF">GLAREA_00954</name>
</gene>
<dbReference type="GeneID" id="19460012"/>
<dbReference type="RefSeq" id="XP_008083903.1">
    <property type="nucleotide sequence ID" value="XM_008085712.1"/>
</dbReference>
<reference evidence="2 3" key="1">
    <citation type="journal article" date="2013" name="BMC Genomics">
        <title>Genomics-driven discovery of the pneumocandin biosynthetic gene cluster in the fungus Glarea lozoyensis.</title>
        <authorList>
            <person name="Chen L."/>
            <person name="Yue Q."/>
            <person name="Zhang X."/>
            <person name="Xiang M."/>
            <person name="Wang C."/>
            <person name="Li S."/>
            <person name="Che Y."/>
            <person name="Ortiz-Lopez F.J."/>
            <person name="Bills G.F."/>
            <person name="Liu X."/>
            <person name="An Z."/>
        </authorList>
    </citation>
    <scope>NUCLEOTIDE SEQUENCE [LARGE SCALE GENOMIC DNA]</scope>
    <source>
        <strain evidence="3">ATCC 20868 / MF5171</strain>
    </source>
</reference>
<keyword evidence="3" id="KW-1185">Reference proteome</keyword>
<organism evidence="2 3">
    <name type="scientific">Glarea lozoyensis (strain ATCC 20868 / MF5171)</name>
    <dbReference type="NCBI Taxonomy" id="1116229"/>
    <lineage>
        <taxon>Eukaryota</taxon>
        <taxon>Fungi</taxon>
        <taxon>Dikarya</taxon>
        <taxon>Ascomycota</taxon>
        <taxon>Pezizomycotina</taxon>
        <taxon>Leotiomycetes</taxon>
        <taxon>Helotiales</taxon>
        <taxon>Helotiaceae</taxon>
        <taxon>Glarea</taxon>
    </lineage>
</organism>
<accession>S3CXZ5</accession>
<proteinExistence type="predicted"/>
<sequence>MAPLPAGTNELTEPRRSGRTRTLSARAQMGQIMENWQSNQKKPKAKKTKITKNTKMKPTTQSTKKTMTAQLERNCPVDVEEVRKEYIDNCTRYYGGNRRWYRYKVHLLDRAACDIIRKDRDEWLRAAAVDNKAIRHGVFGTEACQLLADVCEKAERATVVKKEESGEPEVKEAGSDEQALTMLVAAATWLEEKGEFSSNCYDL</sequence>
<evidence type="ECO:0000256" key="1">
    <source>
        <dbReference type="SAM" id="MobiDB-lite"/>
    </source>
</evidence>
<dbReference type="AlphaFoldDB" id="S3CXZ5"/>
<dbReference type="HOGENOM" id="CLU_1540215_0_0_1"/>
<evidence type="ECO:0000313" key="2">
    <source>
        <dbReference type="EMBL" id="EPE29794.1"/>
    </source>
</evidence>
<name>S3CXZ5_GLAL2</name>
<dbReference type="Proteomes" id="UP000016922">
    <property type="component" value="Unassembled WGS sequence"/>
</dbReference>